<dbReference type="EMBL" id="JAASQR010000001">
    <property type="protein sequence ID" value="NIJ15074.1"/>
    <property type="molecule type" value="Genomic_DNA"/>
</dbReference>
<proteinExistence type="predicted"/>
<name>A0A846M4R6_9SPHN</name>
<dbReference type="Proteomes" id="UP000576821">
    <property type="component" value="Unassembled WGS sequence"/>
</dbReference>
<reference evidence="1 2" key="1">
    <citation type="submission" date="2020-03" db="EMBL/GenBank/DDBJ databases">
        <title>Genomic Encyclopedia of Type Strains, Phase IV (KMG-IV): sequencing the most valuable type-strain genomes for metagenomic binning, comparative biology and taxonomic classification.</title>
        <authorList>
            <person name="Goeker M."/>
        </authorList>
    </citation>
    <scope>NUCLEOTIDE SEQUENCE [LARGE SCALE GENOMIC DNA]</scope>
    <source>
        <strain evidence="1 2">DSM 21299</strain>
    </source>
</reference>
<comment type="caution">
    <text evidence="1">The sequence shown here is derived from an EMBL/GenBank/DDBJ whole genome shotgun (WGS) entry which is preliminary data.</text>
</comment>
<keyword evidence="2" id="KW-1185">Reference proteome</keyword>
<dbReference type="RefSeq" id="WP_167301769.1">
    <property type="nucleotide sequence ID" value="NZ_JAASQR010000001.1"/>
</dbReference>
<accession>A0A846M4R6</accession>
<gene>
    <name evidence="1" type="ORF">FHS54_000023</name>
</gene>
<evidence type="ECO:0008006" key="3">
    <source>
        <dbReference type="Google" id="ProtNLM"/>
    </source>
</evidence>
<evidence type="ECO:0000313" key="2">
    <source>
        <dbReference type="Proteomes" id="UP000576821"/>
    </source>
</evidence>
<protein>
    <recommendedName>
        <fullName evidence="3">STAS/SEC14 domain-containing protein</fullName>
    </recommendedName>
</protein>
<sequence length="123" mass="14230">MSEDKFQIITGQRPKSVRIIFRGFWDDGTMQSYLAALRQHTATSADAVPFDKVLLDMRECTVQCQSVMEGFAKIVSKRTPHIIEYGILLPQSPLLKLQAKRLMQQTSSQFFEEEERAFQWLES</sequence>
<evidence type="ECO:0000313" key="1">
    <source>
        <dbReference type="EMBL" id="NIJ15074.1"/>
    </source>
</evidence>
<dbReference type="AlphaFoldDB" id="A0A846M4R6"/>
<organism evidence="1 2">
    <name type="scientific">Sphingobium vermicomposti</name>
    <dbReference type="NCBI Taxonomy" id="529005"/>
    <lineage>
        <taxon>Bacteria</taxon>
        <taxon>Pseudomonadati</taxon>
        <taxon>Pseudomonadota</taxon>
        <taxon>Alphaproteobacteria</taxon>
        <taxon>Sphingomonadales</taxon>
        <taxon>Sphingomonadaceae</taxon>
        <taxon>Sphingobium</taxon>
    </lineage>
</organism>